<dbReference type="RefSeq" id="WP_341370100.1">
    <property type="nucleotide sequence ID" value="NZ_JBBPCO010000003.1"/>
</dbReference>
<name>A0ABU9D672_9PROT</name>
<dbReference type="NCBIfam" id="TIGR02532">
    <property type="entry name" value="IV_pilin_GFxxxE"/>
    <property type="match status" value="1"/>
</dbReference>
<reference evidence="2 3" key="1">
    <citation type="submission" date="2024-04" db="EMBL/GenBank/DDBJ databases">
        <authorList>
            <person name="Abashina T."/>
            <person name="Shaikin A."/>
        </authorList>
    </citation>
    <scope>NUCLEOTIDE SEQUENCE [LARGE SCALE GENOMIC DNA]</scope>
    <source>
        <strain evidence="2 3">AAFK</strain>
    </source>
</reference>
<dbReference type="PROSITE" id="PS00409">
    <property type="entry name" value="PROKAR_NTER_METHYL"/>
    <property type="match status" value="1"/>
</dbReference>
<comment type="caution">
    <text evidence="2">The sequence shown here is derived from an EMBL/GenBank/DDBJ whole genome shotgun (WGS) entry which is preliminary data.</text>
</comment>
<dbReference type="Proteomes" id="UP001446205">
    <property type="component" value="Unassembled WGS sequence"/>
</dbReference>
<dbReference type="SUPFAM" id="SSF54523">
    <property type="entry name" value="Pili subunits"/>
    <property type="match status" value="1"/>
</dbReference>
<dbReference type="InterPro" id="IPR045584">
    <property type="entry name" value="Pilin-like"/>
</dbReference>
<sequence length="282" mass="30126">MRRAGGFTLIEMIVALVILGILAAGTTAFIVRSVEGYRDTARRDQLASTARLAAERISRELRGALPNSVRVSGNCIEFMPLVSGARYQRETGSYPSGEAILALPVSGFSEAASTLDALDLNGDFSQGGFALAVYPLGPGSGNGDPYASGDPGVRFPIQSVSTSGRPAGVSRVTLIGAHQFSRQSAAQRLFVTRDPVSFCVLSNGELRRYHDYGVQASQPAPPAGGDLLAEHLPLRDGGGAVQPFRFTAGSLNRNGLVALDLRFMQNEEWVRIRHDIQLRNVP</sequence>
<keyword evidence="1" id="KW-1133">Transmembrane helix</keyword>
<accession>A0ABU9D672</accession>
<evidence type="ECO:0000313" key="2">
    <source>
        <dbReference type="EMBL" id="MEK8089034.1"/>
    </source>
</evidence>
<proteinExistence type="predicted"/>
<feature type="transmembrane region" description="Helical" evidence="1">
    <location>
        <begin position="12"/>
        <end position="31"/>
    </location>
</feature>
<evidence type="ECO:0000256" key="1">
    <source>
        <dbReference type="SAM" id="Phobius"/>
    </source>
</evidence>
<keyword evidence="1" id="KW-0472">Membrane</keyword>
<keyword evidence="3" id="KW-1185">Reference proteome</keyword>
<dbReference type="Gene3D" id="3.30.700.10">
    <property type="entry name" value="Glycoprotein, Type 4 Pilin"/>
    <property type="match status" value="1"/>
</dbReference>
<gene>
    <name evidence="2" type="ORF">WOB96_04585</name>
</gene>
<dbReference type="Pfam" id="PF07963">
    <property type="entry name" value="N_methyl"/>
    <property type="match status" value="1"/>
</dbReference>
<organism evidence="2 3">
    <name type="scientific">Thermithiobacillus plumbiphilus</name>
    <dbReference type="NCBI Taxonomy" id="1729899"/>
    <lineage>
        <taxon>Bacteria</taxon>
        <taxon>Pseudomonadati</taxon>
        <taxon>Pseudomonadota</taxon>
        <taxon>Acidithiobacillia</taxon>
        <taxon>Acidithiobacillales</taxon>
        <taxon>Thermithiobacillaceae</taxon>
        <taxon>Thermithiobacillus</taxon>
    </lineage>
</organism>
<evidence type="ECO:0000313" key="3">
    <source>
        <dbReference type="Proteomes" id="UP001446205"/>
    </source>
</evidence>
<protein>
    <submittedName>
        <fullName evidence="2">Type II secretion system protein</fullName>
    </submittedName>
</protein>
<dbReference type="EMBL" id="JBBPCO010000003">
    <property type="protein sequence ID" value="MEK8089034.1"/>
    <property type="molecule type" value="Genomic_DNA"/>
</dbReference>
<keyword evidence="1" id="KW-0812">Transmembrane</keyword>
<dbReference type="InterPro" id="IPR012902">
    <property type="entry name" value="N_methyl_site"/>
</dbReference>